<evidence type="ECO:0000313" key="2">
    <source>
        <dbReference type="Proteomes" id="UP001320706"/>
    </source>
</evidence>
<accession>A0ACC3SK22</accession>
<reference evidence="1" key="1">
    <citation type="submission" date="2024-02" db="EMBL/GenBank/DDBJ databases">
        <title>Metagenome Assembled Genome of Zalaria obscura JY119.</title>
        <authorList>
            <person name="Vighnesh L."/>
            <person name="Jagadeeshwari U."/>
            <person name="Venkata Ramana C."/>
            <person name="Sasikala C."/>
        </authorList>
    </citation>
    <scope>NUCLEOTIDE SEQUENCE</scope>
    <source>
        <strain evidence="1">JY119</strain>
    </source>
</reference>
<dbReference type="EMBL" id="JAMKPW020000007">
    <property type="protein sequence ID" value="KAK8216839.1"/>
    <property type="molecule type" value="Genomic_DNA"/>
</dbReference>
<name>A0ACC3SK22_9PEZI</name>
<gene>
    <name evidence="1" type="primary">SEO1</name>
    <name evidence="1" type="ORF">M8818_001802</name>
</gene>
<sequence>MGGSSTVHDGGSSRNCEVELHSVGRFQHAQPRHTLRLYDEHAAYARHRLQHGNGVSVRPKAICDMASSEEKTRRRWYDWFHPDDSPEERKLIIKLDLLIVIYAFIVYWVKYMDQANISECGSHLTVHAYNSHNPDNAYVSGLSEDLGFDGNELVHLQTIYNLGAVLGQLPFALLFPKVRMNWVIPGLDLGWGLFTLLQYRAQGYSELMAYRFLVGLFESAFFPGVHYVFGSWYRGDEISRRGGVFYVGLTLGTLTAGLLQGAASEHLDGVNGLAGWRWMFIINSIITLPLGLVGFWLWPGTPDKVKSPFLSEEEVALARKRLQRVRHEQETPLTWATVRRVFTSWKLYLLIVWDVFFWSGCLNASSGGYLLWIKSLKRYSTDKVNNLGTTSPAIGIFYVLFICFGADLGLGRAGAITLAHTWNLIGLIILIVWNVPETAKWFAFNTTYSSVAMSSVLYGWANDILRGDVNERSFTLIAMNSIAQSTTAWTPLLVFKTVEAPRFKKGYSFTAATSACLILTTWVVWYLHRKEERQLKAVQAEEYLHVREISGEEDLQKDGATKGVGTTVAAV</sequence>
<dbReference type="Proteomes" id="UP001320706">
    <property type="component" value="Unassembled WGS sequence"/>
</dbReference>
<evidence type="ECO:0000313" key="1">
    <source>
        <dbReference type="EMBL" id="KAK8216839.1"/>
    </source>
</evidence>
<organism evidence="1 2">
    <name type="scientific">Zalaria obscura</name>
    <dbReference type="NCBI Taxonomy" id="2024903"/>
    <lineage>
        <taxon>Eukaryota</taxon>
        <taxon>Fungi</taxon>
        <taxon>Dikarya</taxon>
        <taxon>Ascomycota</taxon>
        <taxon>Pezizomycotina</taxon>
        <taxon>Dothideomycetes</taxon>
        <taxon>Dothideomycetidae</taxon>
        <taxon>Dothideales</taxon>
        <taxon>Zalariaceae</taxon>
        <taxon>Zalaria</taxon>
    </lineage>
</organism>
<proteinExistence type="predicted"/>
<comment type="caution">
    <text evidence="1">The sequence shown here is derived from an EMBL/GenBank/DDBJ whole genome shotgun (WGS) entry which is preliminary data.</text>
</comment>
<keyword evidence="2" id="KW-1185">Reference proteome</keyword>
<protein>
    <submittedName>
        <fullName evidence="1">MFS transporter (Seo1)</fullName>
    </submittedName>
</protein>